<dbReference type="GO" id="GO:0034599">
    <property type="term" value="P:cellular response to oxidative stress"/>
    <property type="evidence" value="ECO:0007669"/>
    <property type="project" value="UniProtKB-ARBA"/>
</dbReference>
<evidence type="ECO:0000256" key="4">
    <source>
        <dbReference type="ARBA" id="ARBA00023026"/>
    </source>
</evidence>
<dbReference type="AlphaFoldDB" id="A0A8H6BUW8"/>
<dbReference type="PANTHER" id="PTHR30546:SF23">
    <property type="entry name" value="FLAVOPROTEIN-LIKE PROTEIN YCP4-RELATED"/>
    <property type="match status" value="1"/>
</dbReference>
<comment type="function">
    <text evidence="6">Flavodoxin-like protein (FLP) that plays a role in cell wall integrity, oxidative stress protection and virulence. FLPs act as NAD(P)H quinone oxidoreductases. Reduces ubiquinone (coenzyme Q), enabling it to serve as an antioxidant in the membrane.</text>
</comment>
<organism evidence="8 9">
    <name type="scientific">Candida albicans</name>
    <name type="common">Yeast</name>
    <dbReference type="NCBI Taxonomy" id="5476"/>
    <lineage>
        <taxon>Eukaryota</taxon>
        <taxon>Fungi</taxon>
        <taxon>Dikarya</taxon>
        <taxon>Ascomycota</taxon>
        <taxon>Saccharomycotina</taxon>
        <taxon>Pichiomycetes</taxon>
        <taxon>Debaryomycetaceae</taxon>
        <taxon>Candida/Lodderomyces clade</taxon>
        <taxon>Candida</taxon>
    </lineage>
</organism>
<evidence type="ECO:0000256" key="5">
    <source>
        <dbReference type="ARBA" id="ARBA00023136"/>
    </source>
</evidence>
<evidence type="ECO:0000256" key="6">
    <source>
        <dbReference type="ARBA" id="ARBA00053955"/>
    </source>
</evidence>
<dbReference type="NCBIfam" id="NF002999">
    <property type="entry name" value="PRK03767.1"/>
    <property type="match status" value="1"/>
</dbReference>
<dbReference type="SMR" id="A0A8H6BUW8"/>
<sequence length="201" mass="21728">MSKPRVAIIIYSLYHHVYTLAESAKIGIEAAGVKPDLFQVPETLTPEILKLVKAPPKPDIPIAEPKILNNYDAFLFGIPTRFGNMPAQWKGFWDGTGGQWARGDLRGKYAGVFVSTGTPGGGQETTVINTLSTLAHHGIVYVPFGYGSPRLADLNEVHGGSPWGAGTFAGADGSREVTELEKSIAQQQGEDFIKTITQFKQ</sequence>
<comment type="subcellular location">
    <subcellularLocation>
        <location evidence="1">Cell membrane</location>
        <topology evidence="1">Peripheral membrane protein</topology>
    </subcellularLocation>
</comment>
<reference evidence="8 9" key="1">
    <citation type="submission" date="2020-03" db="EMBL/GenBank/DDBJ databases">
        <title>FDA dAtabase for Regulatory Grade micrObial Sequences (FDA-ARGOS): Supporting development and validation of Infectious Disease Dx tests.</title>
        <authorList>
            <person name="Campos J."/>
            <person name="Goldberg B."/>
            <person name="Tallon L."/>
            <person name="Sadzewicz L."/>
            <person name="Vavikolanu K."/>
            <person name="Mehta A."/>
            <person name="Aluvathingal J."/>
            <person name="Nadendla S."/>
            <person name="Nandy P."/>
            <person name="Geyer C."/>
            <person name="Yan Y."/>
            <person name="Sichtig H."/>
        </authorList>
    </citation>
    <scope>NUCLEOTIDE SEQUENCE [LARGE SCALE GENOMIC DNA]</scope>
    <source>
        <strain evidence="8 9">FDAARGOS_656</strain>
    </source>
</reference>
<dbReference type="NCBIfam" id="TIGR01755">
    <property type="entry name" value="flav_wrbA"/>
    <property type="match status" value="1"/>
</dbReference>
<dbReference type="FunFam" id="3.40.50.360:FF:000001">
    <property type="entry name" value="NAD(P)H dehydrogenase (Quinone) FQR1-like"/>
    <property type="match status" value="1"/>
</dbReference>
<dbReference type="GO" id="GO:0005886">
    <property type="term" value="C:plasma membrane"/>
    <property type="evidence" value="ECO:0007669"/>
    <property type="project" value="UniProtKB-SubCell"/>
</dbReference>
<dbReference type="SUPFAM" id="SSF52218">
    <property type="entry name" value="Flavoproteins"/>
    <property type="match status" value="1"/>
</dbReference>
<dbReference type="InterPro" id="IPR008254">
    <property type="entry name" value="Flavodoxin/NO_synth"/>
</dbReference>
<keyword evidence="3" id="KW-1003">Cell membrane</keyword>
<dbReference type="InterPro" id="IPR029039">
    <property type="entry name" value="Flavoprotein-like_sf"/>
</dbReference>
<dbReference type="Proteomes" id="UP000536275">
    <property type="component" value="Unassembled WGS sequence"/>
</dbReference>
<dbReference type="EMBL" id="JABWAD010000060">
    <property type="protein sequence ID" value="KAF6063817.1"/>
    <property type="molecule type" value="Genomic_DNA"/>
</dbReference>
<dbReference type="InterPro" id="IPR010089">
    <property type="entry name" value="Flavoprotein_WrbA-like"/>
</dbReference>
<keyword evidence="4" id="KW-0843">Virulence</keyword>
<dbReference type="GO" id="GO:0003955">
    <property type="term" value="F:NAD(P)H dehydrogenase (quinone) activity"/>
    <property type="evidence" value="ECO:0007669"/>
    <property type="project" value="InterPro"/>
</dbReference>
<proteinExistence type="inferred from homology"/>
<evidence type="ECO:0000256" key="3">
    <source>
        <dbReference type="ARBA" id="ARBA00022475"/>
    </source>
</evidence>
<feature type="domain" description="Flavodoxin-like" evidence="7">
    <location>
        <begin position="6"/>
        <end position="192"/>
    </location>
</feature>
<gene>
    <name evidence="8" type="ORF">FOB64_005428</name>
</gene>
<evidence type="ECO:0000313" key="8">
    <source>
        <dbReference type="EMBL" id="KAF6063817.1"/>
    </source>
</evidence>
<evidence type="ECO:0000313" key="9">
    <source>
        <dbReference type="Proteomes" id="UP000536275"/>
    </source>
</evidence>
<evidence type="ECO:0000256" key="1">
    <source>
        <dbReference type="ARBA" id="ARBA00004202"/>
    </source>
</evidence>
<evidence type="ECO:0000256" key="2">
    <source>
        <dbReference type="ARBA" id="ARBA00006961"/>
    </source>
</evidence>
<dbReference type="GO" id="GO:0010181">
    <property type="term" value="F:FMN binding"/>
    <property type="evidence" value="ECO:0007669"/>
    <property type="project" value="InterPro"/>
</dbReference>
<dbReference type="Pfam" id="PF03358">
    <property type="entry name" value="FMN_red"/>
    <property type="match status" value="1"/>
</dbReference>
<dbReference type="OMA" id="GMFELEQ"/>
<dbReference type="InterPro" id="IPR005025">
    <property type="entry name" value="FMN_Rdtase-like_dom"/>
</dbReference>
<evidence type="ECO:0000259" key="7">
    <source>
        <dbReference type="PROSITE" id="PS50902"/>
    </source>
</evidence>
<dbReference type="PANTHER" id="PTHR30546">
    <property type="entry name" value="FLAVODOXIN-RELATED PROTEIN WRBA-RELATED"/>
    <property type="match status" value="1"/>
</dbReference>
<dbReference type="PROSITE" id="PS50902">
    <property type="entry name" value="FLAVODOXIN_LIKE"/>
    <property type="match status" value="1"/>
</dbReference>
<comment type="caution">
    <text evidence="8">The sequence shown here is derived from an EMBL/GenBank/DDBJ whole genome shotgun (WGS) entry which is preliminary data.</text>
</comment>
<comment type="similarity">
    <text evidence="2">Belongs to the WrbA family.</text>
</comment>
<protein>
    <submittedName>
        <fullName evidence="8">NAD(P)H:quinone oxidoreductase, type IV</fullName>
    </submittedName>
</protein>
<name>A0A8H6BUW8_CANAX</name>
<dbReference type="Gene3D" id="3.40.50.360">
    <property type="match status" value="1"/>
</dbReference>
<keyword evidence="5" id="KW-0472">Membrane</keyword>
<accession>A0A8H6BUW8</accession>